<accession>D2R9F1</accession>
<evidence type="ECO:0000313" key="2">
    <source>
        <dbReference type="EMBL" id="ADB17701.1"/>
    </source>
</evidence>
<reference evidence="2 3" key="1">
    <citation type="journal article" date="2009" name="Stand. Genomic Sci.">
        <title>Complete genome sequence of Pirellula staleyi type strain (ATCC 27377).</title>
        <authorList>
            <person name="Clum A."/>
            <person name="Tindall B.J."/>
            <person name="Sikorski J."/>
            <person name="Ivanova N."/>
            <person name="Mavrommatis K."/>
            <person name="Lucas S."/>
            <person name="Glavina del Rio T."/>
            <person name="Nolan M."/>
            <person name="Chen F."/>
            <person name="Tice H."/>
            <person name="Pitluck S."/>
            <person name="Cheng J.F."/>
            <person name="Chertkov O."/>
            <person name="Brettin T."/>
            <person name="Han C."/>
            <person name="Detter J.C."/>
            <person name="Kuske C."/>
            <person name="Bruce D."/>
            <person name="Goodwin L."/>
            <person name="Ovchinikova G."/>
            <person name="Pati A."/>
            <person name="Mikhailova N."/>
            <person name="Chen A."/>
            <person name="Palaniappan K."/>
            <person name="Land M."/>
            <person name="Hauser L."/>
            <person name="Chang Y.J."/>
            <person name="Jeffries C.D."/>
            <person name="Chain P."/>
            <person name="Rohde M."/>
            <person name="Goker M."/>
            <person name="Bristow J."/>
            <person name="Eisen J.A."/>
            <person name="Markowitz V."/>
            <person name="Hugenholtz P."/>
            <person name="Kyrpides N.C."/>
            <person name="Klenk H.P."/>
            <person name="Lapidus A."/>
        </authorList>
    </citation>
    <scope>NUCLEOTIDE SEQUENCE [LARGE SCALE GENOMIC DNA]</scope>
    <source>
        <strain evidence="3">ATCC 27377 / DSM 6068 / ICPB 4128</strain>
    </source>
</reference>
<dbReference type="KEGG" id="psl:Psta_3036"/>
<proteinExistence type="predicted"/>
<sequence length="287" mass="30800">MPIRFACPKCSQKLSVSSRKAGSEAVCPRCKTTIAIPAEEAPAAAPASAQVATTTTNTTTADAEEGFPQYLVFDDHELVYEHDEEHHDEQSAAGQPEYIAIPRWTLYAQGGLLLGVGLICFLLGILMGSSLLSTPAAPRAAEACLITGKITVKISGQTLPDAGAVVMIVPESTANIDERIPVSGLRPDDPLPARDQRGLSILRSIGGGFARCDENGSYAIELPDRGKYYVLVISSDIASGAASIPKTEDILKIRSYFDLPVDLLGKNRYRWTLETVRGNRSYSTSFP</sequence>
<dbReference type="OrthoDB" id="292474at2"/>
<evidence type="ECO:0000313" key="3">
    <source>
        <dbReference type="Proteomes" id="UP000001887"/>
    </source>
</evidence>
<protein>
    <submittedName>
        <fullName evidence="2">Uncharacterized protein</fullName>
    </submittedName>
</protein>
<name>D2R9F1_PIRSD</name>
<dbReference type="AlphaFoldDB" id="D2R9F1"/>
<dbReference type="EMBL" id="CP001848">
    <property type="protein sequence ID" value="ADB17701.1"/>
    <property type="molecule type" value="Genomic_DNA"/>
</dbReference>
<evidence type="ECO:0000256" key="1">
    <source>
        <dbReference type="SAM" id="Phobius"/>
    </source>
</evidence>
<keyword evidence="1" id="KW-0812">Transmembrane</keyword>
<dbReference type="HOGENOM" id="CLU_969283_0_0_0"/>
<gene>
    <name evidence="2" type="ordered locus">Psta_3036</name>
</gene>
<organism evidence="2 3">
    <name type="scientific">Pirellula staleyi (strain ATCC 27377 / DSM 6068 / ICPB 4128)</name>
    <name type="common">Pirella staleyi</name>
    <dbReference type="NCBI Taxonomy" id="530564"/>
    <lineage>
        <taxon>Bacteria</taxon>
        <taxon>Pseudomonadati</taxon>
        <taxon>Planctomycetota</taxon>
        <taxon>Planctomycetia</taxon>
        <taxon>Pirellulales</taxon>
        <taxon>Pirellulaceae</taxon>
        <taxon>Pirellula</taxon>
    </lineage>
</organism>
<keyword evidence="1" id="KW-1133">Transmembrane helix</keyword>
<keyword evidence="3" id="KW-1185">Reference proteome</keyword>
<keyword evidence="1" id="KW-0472">Membrane</keyword>
<feature type="transmembrane region" description="Helical" evidence="1">
    <location>
        <begin position="112"/>
        <end position="132"/>
    </location>
</feature>
<dbReference type="Proteomes" id="UP000001887">
    <property type="component" value="Chromosome"/>
</dbReference>